<evidence type="ECO:0000313" key="2">
    <source>
        <dbReference type="EMBL" id="OHX41361.1"/>
    </source>
</evidence>
<sequence length="1675" mass="189074">MKQERKKRRYKVWGLLLLIIIVSALPTIQSVGAETIPHYHDGMNLHPDENQQERYMPDPVFDIDVDPAIYRYEGVWPVYIKKSSDSSSFKGNYEGNMGFIRPVDLNPGDGVYPNYSLGRTFIHKSTLGRWGKAFNGNMNYVEKHAESVSLMRQSDKKAFSRIHSVELARVSGANVKARKDVSGNDYLEVITTSFPVGSIRGPSSAKSGEKFNVEINAEEFNPYSQFIKYEIYKENTLLKSSLEFKDNISNIYESISIGETGKHVLTLKVSDGIERTTTVTTVINISAGDIELPPEPEEKPNLSPIADVNVEPSYYWVEEVPFQDNSYDPDGEIISRDLTVDGQQSSNPKKFSRVTEIEDHTVDLMVTDDRGASDTDSAAFKILPTTPKAEFSITGTTKVNRKISLDGTLSNKVSPVHVAPIDYSLSNWTIKPLTDGVTQQDILIRNSSDRSKRDFLVRKPGEYEITLTVTNNYGETSEPTTKVITVEPDRPPLAQFTVDTGKAIREKSGEKNATITLTDSSISPDEDKIIQRIYYVDYDSNNDGFFGTSQDEPKRIISSKNETTVQFKANKVGNYRFSLEVIEDFGQETLPEFIQEEHYLRDSSGVLDKSGKVTTYQEPNYFNIPEYDKSVEVINVNPVIDFGVRRQNKIDVVLNFGGMDTATQQHQTGSRPGAGINNGGGGGTYDHKYFTYDEADKNRLSSYASILQSNLLAKGIDAKVTINNAYYRQPDTDGVGVRNVPVWGWRDYGSYQYSSYSGTSPYSGDWEVTSSSSTPIYEVVWCYFDNTANGGTVHSHAPPCSSSSNEIREQTGTRYTASLRKYFPDYRFEVVSYQNEGINSTEQVNTTDFTDAYANQSYRAGAQNLYFRMDNRPWDWMNNTAKVNLVTNKSKSNNIFFWNMAVAGNRTNAERIINGGIGIGQFSIYDSQYLNKNVKDVEDYIINKYFMEEDGVNTTIVLGDKLDYTVNYTDHENDPELKREWKFTHDPTKINGRVIDNAPAGPIPQSGLYIDTPLQLTQVGTYRVQLRAQDDPVYDGDERFFNYRKWSDEEVQREYIINVHRRPIADFTYSIDPGTLDLSLNPSISYDLDHQFNRPDKGIVEHKWVSYSVDGNTYNGAPPSRLAINKDYDVTLQVKDIDGAYGVVTKRISTQGYNIKPVALFDAPDLVVDTMDLNIVDRSYDPNGDPLTDYKITVRKQGETTILRNLTEFPNSFKEMGLGAGNYIVSLTVRDIPKIPPSLTSDPYERTIKVIENRPPVSNFKLTPAPLMVNELNNYQDLSSDPDGHPLKNYSWTIEKLDEENNVTQTWNTGVPPRDWREYGIGTFRVTQTVFDDPPYPLPSLSGTHSEIVEVVLGPQRPFALFDYTPKPAIEGNNIKLDPDKSFDPDGTVTAWEWAIIAPNGTTTTSASHYPMINNAVVGTYEVTLHVRDNDNLRSRVPSTQDIVVQPKPPNLPPVAAFIWDPFKPFLGESVQLDPDGSYDLDGEIVAWKWTIRADNGSIQTSSLKKPTFIARTERYDVTLEVTDNNGSKDAVTEIIMVDIAALDALVTHTPEWNRKWMDEGFPSDVNLFHAGEKFIIRLNSTPAQRVWGSVHFGGKVGKVDIPSSKFKLISNNEFEYIWEAELWREDFIYIEEGQYMFDFGSIHPVDNPRVEAAANYLIEIQGNVYSELNFHRNH</sequence>
<dbReference type="CDD" id="cd00146">
    <property type="entry name" value="PKD"/>
    <property type="match status" value="1"/>
</dbReference>
<evidence type="ECO:0000259" key="1">
    <source>
        <dbReference type="SMART" id="SM00089"/>
    </source>
</evidence>
<dbReference type="InterPro" id="IPR022409">
    <property type="entry name" value="PKD/Chitinase_dom"/>
</dbReference>
<feature type="domain" description="PKD/Chitinase" evidence="1">
    <location>
        <begin position="1455"/>
        <end position="1541"/>
    </location>
</feature>
<dbReference type="SUPFAM" id="SSF49299">
    <property type="entry name" value="PKD domain"/>
    <property type="match status" value="3"/>
</dbReference>
<feature type="domain" description="PKD/Chitinase" evidence="1">
    <location>
        <begin position="308"/>
        <end position="385"/>
    </location>
</feature>
<name>A0ABX3CKK9_9BACI</name>
<evidence type="ECO:0000313" key="3">
    <source>
        <dbReference type="Proteomes" id="UP000180194"/>
    </source>
</evidence>
<dbReference type="Gene3D" id="2.60.40.10">
    <property type="entry name" value="Immunoglobulins"/>
    <property type="match status" value="4"/>
</dbReference>
<dbReference type="InterPro" id="IPR035986">
    <property type="entry name" value="PKD_dom_sf"/>
</dbReference>
<proteinExistence type="predicted"/>
<feature type="domain" description="PKD/Chitinase" evidence="1">
    <location>
        <begin position="388"/>
        <end position="488"/>
    </location>
</feature>
<keyword evidence="3" id="KW-1185">Reference proteome</keyword>
<dbReference type="Proteomes" id="UP000180194">
    <property type="component" value="Unassembled WGS sequence"/>
</dbReference>
<dbReference type="EMBL" id="MBRJ01000059">
    <property type="protein sequence ID" value="OHX41361.1"/>
    <property type="molecule type" value="Genomic_DNA"/>
</dbReference>
<dbReference type="InterPro" id="IPR013783">
    <property type="entry name" value="Ig-like_fold"/>
</dbReference>
<dbReference type="SMART" id="SM00089">
    <property type="entry name" value="PKD"/>
    <property type="match status" value="4"/>
</dbReference>
<reference evidence="2 3" key="1">
    <citation type="submission" date="2016-07" db="EMBL/GenBank/DDBJ databases">
        <title>Bacillus oceanisediminis whole genome.</title>
        <authorList>
            <person name="Pal Y."/>
            <person name="Verma A."/>
            <person name="Mual P."/>
            <person name="Srinivasan K."/>
        </authorList>
    </citation>
    <scope>NUCLEOTIDE SEQUENCE [LARGE SCALE GENOMIC DNA]</scope>
    <source>
        <strain evidence="2 3">Bhandara28</strain>
    </source>
</reference>
<dbReference type="RefSeq" id="WP_071159857.1">
    <property type="nucleotide sequence ID" value="NZ_MBRJ01000059.1"/>
</dbReference>
<gene>
    <name evidence="2" type="ORF">BBV17_28605</name>
</gene>
<protein>
    <recommendedName>
        <fullName evidence="1">PKD/Chitinase domain-containing protein</fullName>
    </recommendedName>
</protein>
<comment type="caution">
    <text evidence="2">The sequence shown here is derived from an EMBL/GenBank/DDBJ whole genome shotgun (WGS) entry which is preliminary data.</text>
</comment>
<accession>A0ABX3CKK9</accession>
<feature type="domain" description="PKD/Chitinase" evidence="1">
    <location>
        <begin position="1361"/>
        <end position="1446"/>
    </location>
</feature>
<organism evidence="2 3">
    <name type="scientific">Cytobacillus oceanisediminis</name>
    <dbReference type="NCBI Taxonomy" id="665099"/>
    <lineage>
        <taxon>Bacteria</taxon>
        <taxon>Bacillati</taxon>
        <taxon>Bacillota</taxon>
        <taxon>Bacilli</taxon>
        <taxon>Bacillales</taxon>
        <taxon>Bacillaceae</taxon>
        <taxon>Cytobacillus</taxon>
    </lineage>
</organism>